<organism evidence="3 4">
    <name type="scientific">Paraburkholderia kirstenboschensis</name>
    <dbReference type="NCBI Taxonomy" id="1245436"/>
    <lineage>
        <taxon>Bacteria</taxon>
        <taxon>Pseudomonadati</taxon>
        <taxon>Pseudomonadota</taxon>
        <taxon>Betaproteobacteria</taxon>
        <taxon>Burkholderiales</taxon>
        <taxon>Burkholderiaceae</taxon>
        <taxon>Paraburkholderia</taxon>
    </lineage>
</organism>
<name>A0ABZ0EE61_9BURK</name>
<dbReference type="InterPro" id="IPR002104">
    <property type="entry name" value="Integrase_catalytic"/>
</dbReference>
<dbReference type="Gene3D" id="1.10.443.10">
    <property type="entry name" value="Intergrase catalytic core"/>
    <property type="match status" value="1"/>
</dbReference>
<dbReference type="SUPFAM" id="SSF56349">
    <property type="entry name" value="DNA breaking-rejoining enzymes"/>
    <property type="match status" value="1"/>
</dbReference>
<dbReference type="RefSeq" id="WP_317017798.1">
    <property type="nucleotide sequence ID" value="NZ_CP136512.1"/>
</dbReference>
<dbReference type="CDD" id="cd00397">
    <property type="entry name" value="DNA_BRE_C"/>
    <property type="match status" value="1"/>
</dbReference>
<dbReference type="PROSITE" id="PS51898">
    <property type="entry name" value="TYR_RECOMBINASE"/>
    <property type="match status" value="1"/>
</dbReference>
<dbReference type="Pfam" id="PF00589">
    <property type="entry name" value="Phage_integrase"/>
    <property type="match status" value="1"/>
</dbReference>
<dbReference type="InterPro" id="IPR011010">
    <property type="entry name" value="DNA_brk_join_enz"/>
</dbReference>
<dbReference type="InterPro" id="IPR013762">
    <property type="entry name" value="Integrase-like_cat_sf"/>
</dbReference>
<reference evidence="3 4" key="1">
    <citation type="submission" date="2023-10" db="EMBL/GenBank/DDBJ databases">
        <title>Surface-active antibiotics is a multifunctional adaptation for post-fire microbes.</title>
        <authorList>
            <person name="Liu M.D."/>
            <person name="Du Y."/>
            <person name="Koupaei S.K."/>
            <person name="Kim N.R."/>
            <person name="Zhang W."/>
            <person name="Traxler M.F."/>
        </authorList>
    </citation>
    <scope>NUCLEOTIDE SEQUENCE [LARGE SCALE GENOMIC DNA]</scope>
    <source>
        <strain evidence="3 4">F3</strain>
    </source>
</reference>
<dbReference type="EMBL" id="CP136512">
    <property type="protein sequence ID" value="WOD15513.1"/>
    <property type="molecule type" value="Genomic_DNA"/>
</dbReference>
<keyword evidence="4" id="KW-1185">Reference proteome</keyword>
<sequence>MVGDFFQDAAKHIEARNPWLAARLLRVSPHWLRHTHATHALKAGVQLVTVRDNLRHASIATTSTYLHENDRRRAHQVGAAFGRTPSRY</sequence>
<proteinExistence type="predicted"/>
<dbReference type="Proteomes" id="UP001302652">
    <property type="component" value="Chromosome 2"/>
</dbReference>
<feature type="domain" description="Tyr recombinase" evidence="2">
    <location>
        <begin position="1"/>
        <end position="79"/>
    </location>
</feature>
<accession>A0ABZ0EE61</accession>
<evidence type="ECO:0000313" key="4">
    <source>
        <dbReference type="Proteomes" id="UP001302652"/>
    </source>
</evidence>
<gene>
    <name evidence="3" type="ORF">RW095_19770</name>
</gene>
<protein>
    <submittedName>
        <fullName evidence="3">Site-specific integrase</fullName>
    </submittedName>
</protein>
<keyword evidence="1" id="KW-0233">DNA recombination</keyword>
<evidence type="ECO:0000256" key="1">
    <source>
        <dbReference type="ARBA" id="ARBA00023172"/>
    </source>
</evidence>
<evidence type="ECO:0000313" key="3">
    <source>
        <dbReference type="EMBL" id="WOD15513.1"/>
    </source>
</evidence>
<evidence type="ECO:0000259" key="2">
    <source>
        <dbReference type="PROSITE" id="PS51898"/>
    </source>
</evidence>